<accession>A0A9X1ZN42</accession>
<dbReference type="RefSeq" id="WP_248995636.1">
    <property type="nucleotide sequence ID" value="NZ_JAKIKP010000006.1"/>
</dbReference>
<proteinExistence type="predicted"/>
<feature type="region of interest" description="Disordered" evidence="1">
    <location>
        <begin position="1"/>
        <end position="20"/>
    </location>
</feature>
<evidence type="ECO:0000313" key="4">
    <source>
        <dbReference type="Proteomes" id="UP001139333"/>
    </source>
</evidence>
<feature type="domain" description="PD-(D/E)XK endonuclease-like" evidence="2">
    <location>
        <begin position="79"/>
        <end position="339"/>
    </location>
</feature>
<dbReference type="AlphaFoldDB" id="A0A9X1ZN42"/>
<reference evidence="3" key="1">
    <citation type="submission" date="2022-01" db="EMBL/GenBank/DDBJ databases">
        <title>Whole genome-based taxonomy of the Shewanellaceae.</title>
        <authorList>
            <person name="Martin-Rodriguez A.J."/>
        </authorList>
    </citation>
    <scope>NUCLEOTIDE SEQUENCE</scope>
    <source>
        <strain evidence="3">DSM 16422</strain>
    </source>
</reference>
<dbReference type="InterPro" id="IPR038726">
    <property type="entry name" value="PDDEXK_AddAB-type"/>
</dbReference>
<sequence>MNFASQLQAAKEKDDTAKGGAIQKAEVKGVEAKSTTAFAATLKAANSAEAKLPPKLPTLPNKQEVEIGEDMELGPVDNWSFSALKTFENCQWAIKLQRVDKIPQQDGEAAVRGSLIHDGCEEWVRFNREHLPADNKTKFEVFNTEFERLRQSFREHRLLMEENWGIRQDWSPCNWNPKKPEENDPELWGKAKLDAFEIVATPLHKDDDGQVVFGEDNKLYLHRGDDVLEWDSLDLEERQRYSLTAKIIDYKTGRKFKNEMKHRDQGLSYALHAMHRYPDINTFHVEFWYLDQGEKMQMLFNRRQLVILLRMYHNRAMKMTTCKDFMPNPNAFSCQYCPYGANVNRKGVAYGVGVCEYDHYRGIDDADI</sequence>
<organism evidence="3 4">
    <name type="scientific">Shewanella gaetbuli</name>
    <dbReference type="NCBI Taxonomy" id="220752"/>
    <lineage>
        <taxon>Bacteria</taxon>
        <taxon>Pseudomonadati</taxon>
        <taxon>Pseudomonadota</taxon>
        <taxon>Gammaproteobacteria</taxon>
        <taxon>Alteromonadales</taxon>
        <taxon>Shewanellaceae</taxon>
        <taxon>Shewanella</taxon>
    </lineage>
</organism>
<comment type="caution">
    <text evidence="3">The sequence shown here is derived from an EMBL/GenBank/DDBJ whole genome shotgun (WGS) entry which is preliminary data.</text>
</comment>
<evidence type="ECO:0000259" key="2">
    <source>
        <dbReference type="Pfam" id="PF12705"/>
    </source>
</evidence>
<gene>
    <name evidence="3" type="ORF">L2672_09620</name>
</gene>
<name>A0A9X1ZN42_9GAMM</name>
<dbReference type="InterPro" id="IPR011604">
    <property type="entry name" value="PDDEXK-like_dom_sf"/>
</dbReference>
<dbReference type="EMBL" id="JAKIKP010000006">
    <property type="protein sequence ID" value="MCL1142950.1"/>
    <property type="molecule type" value="Genomic_DNA"/>
</dbReference>
<dbReference type="Pfam" id="PF12705">
    <property type="entry name" value="PDDEXK_1"/>
    <property type="match status" value="1"/>
</dbReference>
<dbReference type="Gene3D" id="3.90.320.10">
    <property type="match status" value="1"/>
</dbReference>
<keyword evidence="4" id="KW-1185">Reference proteome</keyword>
<evidence type="ECO:0000313" key="3">
    <source>
        <dbReference type="EMBL" id="MCL1142950.1"/>
    </source>
</evidence>
<dbReference type="Proteomes" id="UP001139333">
    <property type="component" value="Unassembled WGS sequence"/>
</dbReference>
<evidence type="ECO:0000256" key="1">
    <source>
        <dbReference type="SAM" id="MobiDB-lite"/>
    </source>
</evidence>
<protein>
    <submittedName>
        <fullName evidence="3">PD-(D/E)XK nuclease family protein</fullName>
    </submittedName>
</protein>